<sequence length="586" mass="69518">MNRIVLVLYLLTNKKLKIQYNENKTVMQTEYDKNKLVDNVYAHNIKREVVYIKDVPSGRNGYYCMGCDHPMQAVKTKIANRKSFFRHDVTDVKIERKCTYSDVDYRQKFAKTVLQEIKRIKVPTLYKYPPKGCVGVKNLLAKSKYITAHTVRINMPFYEDKKGEIQYGKNEDGKDRYLLEKPDVSFFDIEGKPILFIELVTNHKPNIEKIQNYHRLGIDTVQVLVPKSSREDIEEAFKITSHTKWLYNYEESSTEYIQSATPSTEGISPIDKDQRRIFEETISCRSVRINNLIRSIKRCLESEHYRGIEDGIRSETSRVKRNTEGAREQLRGVQDKRREEIQQKYRGQESELEEKERELRETSGNLETRYYNKKGELEKAHREQQEINGGGSSKIKDIDSAIEYKKSVLDRILEEQKKWNEVSNHFEENKEELRKEFGELKRTEQNNIKRISERRKDLPERSKQLENIERDNFIRLRKSTENNLKEEQERTNTISIEFRESEKEESRSFEIGKDKIRSDTQKRSEQICREITEGKIRKNGRLTDTIEKGIKAISALDDIVEVRELYKRYETAEKQFRMGSYKNWNE</sequence>
<evidence type="ECO:0000256" key="1">
    <source>
        <dbReference type="SAM" id="Coils"/>
    </source>
</evidence>
<feature type="coiled-coil region" evidence="1">
    <location>
        <begin position="416"/>
        <end position="446"/>
    </location>
</feature>
<feature type="region of interest" description="Disordered" evidence="2">
    <location>
        <begin position="344"/>
        <end position="366"/>
    </location>
</feature>
<comment type="caution">
    <text evidence="3">The sequence shown here is derived from an EMBL/GenBank/DDBJ whole genome shotgun (WGS) entry which is preliminary data.</text>
</comment>
<dbReference type="OrthoDB" id="1490774at2"/>
<organism evidence="3 4">
    <name type="scientific">Ancylomarina subtilis</name>
    <dbReference type="NCBI Taxonomy" id="1639035"/>
    <lineage>
        <taxon>Bacteria</taxon>
        <taxon>Pseudomonadati</taxon>
        <taxon>Bacteroidota</taxon>
        <taxon>Bacteroidia</taxon>
        <taxon>Marinilabiliales</taxon>
        <taxon>Marinifilaceae</taxon>
        <taxon>Ancylomarina</taxon>
    </lineage>
</organism>
<keyword evidence="1" id="KW-0175">Coiled coil</keyword>
<reference evidence="3 4" key="1">
    <citation type="submission" date="2019-02" db="EMBL/GenBank/DDBJ databases">
        <title>Genomic Encyclopedia of Type Strains, Phase IV (KMG-IV): sequencing the most valuable type-strain genomes for metagenomic binning, comparative biology and taxonomic classification.</title>
        <authorList>
            <person name="Goeker M."/>
        </authorList>
    </citation>
    <scope>NUCLEOTIDE SEQUENCE [LARGE SCALE GENOMIC DNA]</scope>
    <source>
        <strain evidence="3 4">DSM 28825</strain>
    </source>
</reference>
<dbReference type="RefSeq" id="WP_130308465.1">
    <property type="nucleotide sequence ID" value="NZ_SHKN01000005.1"/>
</dbReference>
<protein>
    <submittedName>
        <fullName evidence="3">Uncharacterized protein</fullName>
    </submittedName>
</protein>
<gene>
    <name evidence="3" type="ORF">EV201_3110</name>
</gene>
<dbReference type="Proteomes" id="UP000293562">
    <property type="component" value="Unassembled WGS sequence"/>
</dbReference>
<keyword evidence="4" id="KW-1185">Reference proteome</keyword>
<dbReference type="AlphaFoldDB" id="A0A4Q7V488"/>
<evidence type="ECO:0000313" key="4">
    <source>
        <dbReference type="Proteomes" id="UP000293562"/>
    </source>
</evidence>
<proteinExistence type="predicted"/>
<accession>A0A4Q7V488</accession>
<name>A0A4Q7V488_9BACT</name>
<feature type="region of interest" description="Disordered" evidence="2">
    <location>
        <begin position="318"/>
        <end position="337"/>
    </location>
</feature>
<evidence type="ECO:0000313" key="3">
    <source>
        <dbReference type="EMBL" id="RZT91296.1"/>
    </source>
</evidence>
<evidence type="ECO:0000256" key="2">
    <source>
        <dbReference type="SAM" id="MobiDB-lite"/>
    </source>
</evidence>
<feature type="compositionally biased region" description="Basic and acidic residues" evidence="2">
    <location>
        <begin position="344"/>
        <end position="361"/>
    </location>
</feature>
<dbReference type="EMBL" id="SHKN01000005">
    <property type="protein sequence ID" value="RZT91296.1"/>
    <property type="molecule type" value="Genomic_DNA"/>
</dbReference>